<dbReference type="OrthoDB" id="6772572at2759"/>
<dbReference type="GeneID" id="108744531"/>
<keyword evidence="2" id="KW-1185">Reference proteome</keyword>
<sequence length="175" mass="20054">MFASPNIRIFSQQNQENAGTLMAKKAGSINSSQRKPLADRSNNRINQNNSLKPQELKQKSYSGCKSPKTKVEEPEEFECLFDEIVYKEFDDNFEDIWAKEDRLSESDINSIVKAFAEKYRSETPSLLEEPFKAAYVFEELPINDSGIAEYDDEFDISLIEDNDVSVPDFSIDDIE</sequence>
<name>A0A1W4XIP7_AGRPL</name>
<dbReference type="AlphaFoldDB" id="A0A1W4XIP7"/>
<feature type="compositionally biased region" description="Polar residues" evidence="1">
    <location>
        <begin position="43"/>
        <end position="52"/>
    </location>
</feature>
<protein>
    <submittedName>
        <fullName evidence="3">Uncharacterized protein LOC108744531</fullName>
    </submittedName>
</protein>
<reference evidence="3" key="1">
    <citation type="submission" date="2025-08" db="UniProtKB">
        <authorList>
            <consortium name="RefSeq"/>
        </authorList>
    </citation>
    <scope>IDENTIFICATION</scope>
    <source>
        <tissue evidence="3">Entire body</tissue>
    </source>
</reference>
<evidence type="ECO:0000256" key="1">
    <source>
        <dbReference type="SAM" id="MobiDB-lite"/>
    </source>
</evidence>
<feature type="compositionally biased region" description="Polar residues" evidence="1">
    <location>
        <begin position="9"/>
        <end position="18"/>
    </location>
</feature>
<accession>A0A1W4XIP7</accession>
<organism evidence="2 3">
    <name type="scientific">Agrilus planipennis</name>
    <name type="common">Emerald ash borer</name>
    <name type="synonym">Agrilus marcopoli</name>
    <dbReference type="NCBI Taxonomy" id="224129"/>
    <lineage>
        <taxon>Eukaryota</taxon>
        <taxon>Metazoa</taxon>
        <taxon>Ecdysozoa</taxon>
        <taxon>Arthropoda</taxon>
        <taxon>Hexapoda</taxon>
        <taxon>Insecta</taxon>
        <taxon>Pterygota</taxon>
        <taxon>Neoptera</taxon>
        <taxon>Endopterygota</taxon>
        <taxon>Coleoptera</taxon>
        <taxon>Polyphaga</taxon>
        <taxon>Elateriformia</taxon>
        <taxon>Buprestoidea</taxon>
        <taxon>Buprestidae</taxon>
        <taxon>Agrilinae</taxon>
        <taxon>Agrilus</taxon>
    </lineage>
</organism>
<dbReference type="InParanoid" id="A0A1W4XIP7"/>
<dbReference type="KEGG" id="apln:108744531"/>
<evidence type="ECO:0000313" key="2">
    <source>
        <dbReference type="Proteomes" id="UP000192223"/>
    </source>
</evidence>
<dbReference type="Proteomes" id="UP000192223">
    <property type="component" value="Unplaced"/>
</dbReference>
<feature type="region of interest" description="Disordered" evidence="1">
    <location>
        <begin position="1"/>
        <end position="69"/>
    </location>
</feature>
<evidence type="ECO:0000313" key="3">
    <source>
        <dbReference type="RefSeq" id="XP_018335849.1"/>
    </source>
</evidence>
<dbReference type="RefSeq" id="XP_018335849.1">
    <property type="nucleotide sequence ID" value="XM_018480347.2"/>
</dbReference>
<gene>
    <name evidence="3" type="primary">LOC108744531</name>
</gene>
<proteinExistence type="predicted"/>